<dbReference type="AlphaFoldDB" id="A0A448TW09"/>
<organism evidence="1 2">
    <name type="scientific">Actinobacillus delphinicola</name>
    <dbReference type="NCBI Taxonomy" id="51161"/>
    <lineage>
        <taxon>Bacteria</taxon>
        <taxon>Pseudomonadati</taxon>
        <taxon>Pseudomonadota</taxon>
        <taxon>Gammaproteobacteria</taxon>
        <taxon>Pasteurellales</taxon>
        <taxon>Pasteurellaceae</taxon>
        <taxon>Actinobacillus</taxon>
    </lineage>
</organism>
<dbReference type="RefSeq" id="WP_126600568.1">
    <property type="nucleotide sequence ID" value="NZ_LR134510.1"/>
</dbReference>
<dbReference type="EMBL" id="LR134510">
    <property type="protein sequence ID" value="VEJ10110.1"/>
    <property type="molecule type" value="Genomic_DNA"/>
</dbReference>
<dbReference type="KEGG" id="adp:NCTC12871_01618"/>
<protein>
    <submittedName>
        <fullName evidence="1">Uncharacterized protein</fullName>
    </submittedName>
</protein>
<evidence type="ECO:0000313" key="2">
    <source>
        <dbReference type="Proteomes" id="UP000279799"/>
    </source>
</evidence>
<sequence length="311" mass="37131">MNLNYKTYIGSASKRNYEESVEHVIGYLENDRIRRDIIIKEFEYGIRKVNTLWLTSVYHQKLASQALLEFNDVDKFKQEIYVAAKLTFMENYKVKVMPCYLAWWIFLSDSPELMGYLKSNISYFLDKYAKCTASYMPNGGFLLYHILLALNDDWETLEKSVVGFLESNKKNQIRYIPDHKFFLAMCKKDIQGMEEALNMLLVPKVERRRMHDLDAYFDFYLNFIVLTYAKLATLKGFDLNIDRPTAPKELIVYAPLKEYKDPYDFMQDYSFDTHFEWGEKRIQIEHEADMEAKKFKNRIKATFKRLFRIDE</sequence>
<keyword evidence="2" id="KW-1185">Reference proteome</keyword>
<proteinExistence type="predicted"/>
<evidence type="ECO:0000313" key="1">
    <source>
        <dbReference type="EMBL" id="VEJ10110.1"/>
    </source>
</evidence>
<name>A0A448TW09_9PAST</name>
<dbReference type="OrthoDB" id="8605640at2"/>
<accession>A0A448TW09</accession>
<gene>
    <name evidence="1" type="ORF">NCTC12871_01618</name>
</gene>
<dbReference type="Proteomes" id="UP000279799">
    <property type="component" value="Chromosome"/>
</dbReference>
<reference evidence="1 2" key="1">
    <citation type="submission" date="2018-12" db="EMBL/GenBank/DDBJ databases">
        <authorList>
            <consortium name="Pathogen Informatics"/>
        </authorList>
    </citation>
    <scope>NUCLEOTIDE SEQUENCE [LARGE SCALE GENOMIC DNA]</scope>
    <source>
        <strain evidence="1 2">NCTC12871</strain>
    </source>
</reference>